<evidence type="ECO:0000256" key="11">
    <source>
        <dbReference type="SAM" id="Phobius"/>
    </source>
</evidence>
<dbReference type="PROSITE" id="PS50110">
    <property type="entry name" value="RESPONSE_REGULATORY"/>
    <property type="match status" value="1"/>
</dbReference>
<evidence type="ECO:0000256" key="2">
    <source>
        <dbReference type="ARBA" id="ARBA00012438"/>
    </source>
</evidence>
<evidence type="ECO:0000259" key="12">
    <source>
        <dbReference type="PROSITE" id="PS50109"/>
    </source>
</evidence>
<evidence type="ECO:0000313" key="16">
    <source>
        <dbReference type="EMBL" id="SLM31812.1"/>
    </source>
</evidence>
<dbReference type="Proteomes" id="UP000191931">
    <property type="component" value="Unassembled WGS sequence"/>
</dbReference>
<dbReference type="SMART" id="SM00388">
    <property type="entry name" value="HisKA"/>
    <property type="match status" value="1"/>
</dbReference>
<feature type="domain" description="PAS" evidence="14">
    <location>
        <begin position="451"/>
        <end position="523"/>
    </location>
</feature>
<feature type="modified residue" description="4-aspartylphosphate" evidence="9">
    <location>
        <position position="944"/>
    </location>
</feature>
<keyword evidence="11" id="KW-0812">Transmembrane</keyword>
<keyword evidence="6" id="KW-0418">Kinase</keyword>
<evidence type="ECO:0000256" key="8">
    <source>
        <dbReference type="ARBA" id="ARBA00023012"/>
    </source>
</evidence>
<dbReference type="EMBL" id="FWEV01000286">
    <property type="protein sequence ID" value="SLM31812.1"/>
    <property type="molecule type" value="Genomic_DNA"/>
</dbReference>
<dbReference type="InterPro" id="IPR035965">
    <property type="entry name" value="PAS-like_dom_sf"/>
</dbReference>
<dbReference type="SUPFAM" id="SSF47384">
    <property type="entry name" value="Homodimeric domain of signal transducing histidine kinase"/>
    <property type="match status" value="1"/>
</dbReference>
<dbReference type="SMART" id="SM00448">
    <property type="entry name" value="REC"/>
    <property type="match status" value="1"/>
</dbReference>
<dbReference type="InterPro" id="IPR003594">
    <property type="entry name" value="HATPase_dom"/>
</dbReference>
<dbReference type="InterPro" id="IPR036890">
    <property type="entry name" value="HATPase_C_sf"/>
</dbReference>
<dbReference type="CDD" id="cd00156">
    <property type="entry name" value="REC"/>
    <property type="match status" value="1"/>
</dbReference>
<dbReference type="PANTHER" id="PTHR43065:SF46">
    <property type="entry name" value="C4-DICARBOXYLATE TRANSPORT SENSOR PROTEIN DCTB"/>
    <property type="match status" value="1"/>
</dbReference>
<feature type="transmembrane region" description="Helical" evidence="11">
    <location>
        <begin position="297"/>
        <end position="318"/>
    </location>
</feature>
<dbReference type="Gene3D" id="2.60.40.2380">
    <property type="match status" value="1"/>
</dbReference>
<evidence type="ECO:0000256" key="6">
    <source>
        <dbReference type="ARBA" id="ARBA00022777"/>
    </source>
</evidence>
<keyword evidence="16" id="KW-0436">Ligase</keyword>
<keyword evidence="7" id="KW-0067">ATP-binding</keyword>
<proteinExistence type="predicted"/>
<dbReference type="Pfam" id="PF02518">
    <property type="entry name" value="HATPase_c"/>
    <property type="match status" value="1"/>
</dbReference>
<dbReference type="Gene3D" id="3.30.565.10">
    <property type="entry name" value="Histidine kinase-like ATPase, C-terminal domain"/>
    <property type="match status" value="1"/>
</dbReference>
<dbReference type="SMART" id="SM00091">
    <property type="entry name" value="PAS"/>
    <property type="match status" value="1"/>
</dbReference>
<evidence type="ECO:0000256" key="5">
    <source>
        <dbReference type="ARBA" id="ARBA00022741"/>
    </source>
</evidence>
<feature type="compositionally biased region" description="Basic and acidic residues" evidence="10">
    <location>
        <begin position="754"/>
        <end position="766"/>
    </location>
</feature>
<dbReference type="PANTHER" id="PTHR43065">
    <property type="entry name" value="SENSOR HISTIDINE KINASE"/>
    <property type="match status" value="1"/>
</dbReference>
<feature type="transmembrane region" description="Helical" evidence="11">
    <location>
        <begin position="355"/>
        <end position="375"/>
    </location>
</feature>
<feature type="domain" description="Response regulatory" evidence="13">
    <location>
        <begin position="893"/>
        <end position="1009"/>
    </location>
</feature>
<feature type="region of interest" description="Disordered" evidence="10">
    <location>
        <begin position="745"/>
        <end position="766"/>
    </location>
</feature>
<dbReference type="InterPro" id="IPR000014">
    <property type="entry name" value="PAS"/>
</dbReference>
<evidence type="ECO:0000256" key="4">
    <source>
        <dbReference type="ARBA" id="ARBA00022679"/>
    </source>
</evidence>
<dbReference type="InterPro" id="IPR000700">
    <property type="entry name" value="PAS-assoc_C"/>
</dbReference>
<evidence type="ECO:0000256" key="10">
    <source>
        <dbReference type="SAM" id="MobiDB-lite"/>
    </source>
</evidence>
<dbReference type="GO" id="GO:0016874">
    <property type="term" value="F:ligase activity"/>
    <property type="evidence" value="ECO:0007669"/>
    <property type="project" value="UniProtKB-KW"/>
</dbReference>
<dbReference type="PROSITE" id="PS50113">
    <property type="entry name" value="PAC"/>
    <property type="match status" value="1"/>
</dbReference>
<dbReference type="OrthoDB" id="6231at2"/>
<dbReference type="PROSITE" id="PS50109">
    <property type="entry name" value="HIS_KIN"/>
    <property type="match status" value="1"/>
</dbReference>
<dbReference type="Pfam" id="PF08447">
    <property type="entry name" value="PAS_3"/>
    <property type="match status" value="1"/>
</dbReference>
<dbReference type="Pfam" id="PF00072">
    <property type="entry name" value="Response_reg"/>
    <property type="match status" value="1"/>
</dbReference>
<evidence type="ECO:0000259" key="13">
    <source>
        <dbReference type="PROSITE" id="PS50110"/>
    </source>
</evidence>
<feature type="transmembrane region" description="Helical" evidence="11">
    <location>
        <begin position="234"/>
        <end position="252"/>
    </location>
</feature>
<dbReference type="Gene3D" id="1.10.287.130">
    <property type="match status" value="1"/>
</dbReference>
<dbReference type="CDD" id="cd00130">
    <property type="entry name" value="PAS"/>
    <property type="match status" value="1"/>
</dbReference>
<feature type="domain" description="Histidine kinase" evidence="12">
    <location>
        <begin position="618"/>
        <end position="873"/>
    </location>
</feature>
<dbReference type="SMART" id="SM00387">
    <property type="entry name" value="HATPase_c"/>
    <property type="match status" value="1"/>
</dbReference>
<dbReference type="InterPro" id="IPR001789">
    <property type="entry name" value="Sig_transdc_resp-reg_receiver"/>
</dbReference>
<dbReference type="InterPro" id="IPR003661">
    <property type="entry name" value="HisK_dim/P_dom"/>
</dbReference>
<dbReference type="RefSeq" id="WP_080800970.1">
    <property type="nucleotide sequence ID" value="NZ_LT828541.1"/>
</dbReference>
<dbReference type="InterPro" id="IPR036097">
    <property type="entry name" value="HisK_dim/P_sf"/>
</dbReference>
<accession>A0A1W1HHF6</accession>
<dbReference type="Pfam" id="PF07695">
    <property type="entry name" value="7TMR-DISM_7TM"/>
    <property type="match status" value="1"/>
</dbReference>
<dbReference type="SMART" id="SM00086">
    <property type="entry name" value="PAC"/>
    <property type="match status" value="1"/>
</dbReference>
<gene>
    <name evidence="16" type="primary">faa</name>
    <name evidence="16" type="ORF">MTBBW1_440017</name>
</gene>
<dbReference type="InterPro" id="IPR001610">
    <property type="entry name" value="PAC"/>
</dbReference>
<dbReference type="InterPro" id="IPR011623">
    <property type="entry name" value="7TMR_DISM_rcpt_extracell_dom1"/>
</dbReference>
<dbReference type="CDD" id="cd00082">
    <property type="entry name" value="HisKA"/>
    <property type="match status" value="1"/>
</dbReference>
<reference evidence="16 17" key="1">
    <citation type="submission" date="2017-03" db="EMBL/GenBank/DDBJ databases">
        <authorList>
            <person name="Afonso C.L."/>
            <person name="Miller P.J."/>
            <person name="Scott M.A."/>
            <person name="Spackman E."/>
            <person name="Goraichik I."/>
            <person name="Dimitrov K.M."/>
            <person name="Suarez D.L."/>
            <person name="Swayne D.E."/>
        </authorList>
    </citation>
    <scope>NUCLEOTIDE SEQUENCE [LARGE SCALE GENOMIC DNA]</scope>
    <source>
        <strain evidence="16">PRJEB14757</strain>
    </source>
</reference>
<keyword evidence="11" id="KW-1133">Transmembrane helix</keyword>
<dbReference type="Gene3D" id="3.40.50.2300">
    <property type="match status" value="1"/>
</dbReference>
<dbReference type="InterPro" id="IPR011006">
    <property type="entry name" value="CheY-like_superfamily"/>
</dbReference>
<dbReference type="Pfam" id="PF07696">
    <property type="entry name" value="7TMR-DISMED2"/>
    <property type="match status" value="1"/>
</dbReference>
<keyword evidence="8" id="KW-0902">Two-component regulatory system</keyword>
<evidence type="ECO:0000259" key="15">
    <source>
        <dbReference type="PROSITE" id="PS50113"/>
    </source>
</evidence>
<dbReference type="SUPFAM" id="SSF55785">
    <property type="entry name" value="PYP-like sensor domain (PAS domain)"/>
    <property type="match status" value="1"/>
</dbReference>
<dbReference type="InterPro" id="IPR004358">
    <property type="entry name" value="Sig_transdc_His_kin-like_C"/>
</dbReference>
<dbReference type="InterPro" id="IPR005467">
    <property type="entry name" value="His_kinase_dom"/>
</dbReference>
<dbReference type="AlphaFoldDB" id="A0A1W1HHF6"/>
<protein>
    <recommendedName>
        <fullName evidence="2">histidine kinase</fullName>
        <ecNumber evidence="2">2.7.13.3</ecNumber>
    </recommendedName>
</protein>
<name>A0A1W1HHF6_9BACT</name>
<dbReference type="PRINTS" id="PR00344">
    <property type="entry name" value="BCTRLSENSOR"/>
</dbReference>
<feature type="transmembrane region" description="Helical" evidence="11">
    <location>
        <begin position="330"/>
        <end position="349"/>
    </location>
</feature>
<feature type="transmembrane region" description="Helical" evidence="11">
    <location>
        <begin position="259"/>
        <end position="285"/>
    </location>
</feature>
<keyword evidence="3 9" id="KW-0597">Phosphoprotein</keyword>
<dbReference type="PROSITE" id="PS50112">
    <property type="entry name" value="PAS"/>
    <property type="match status" value="1"/>
</dbReference>
<sequence length="1014" mass="114872">MVKSRTTKCRLLISILLILVPILWNNGKTHADPLSLLISSVSKNKDITKYIEYYIDKSGTMDIDTIVSEKINPLFSPLEKSSFGYSQSSFWFRFKVNGHGWRSATPDHENNVSISTVKNPEKNTIEWFLEYPYAVVDQFDFYQIEHSSQLSKENEQLKGKSEKLNFQLMQSGDKYPFSRRPVNYRTTVIPISSAPGVETFYINIRSGGSIMIPLLAWEKNAMLHHINMDSVINWLYYGIMLATVIFNSFIFFSVREKVYLYLIIFVSGTALFTMTHSGLSFQYLWPESTWWANICHPFFGFAGFTGAILFTMSFLSTAKHLPRFNVCLKMICYAGFAMLPVPFLFSYRIATQSMVIFIGISVMIMLANGLILFYRGDRPARFYILAWSPMLFSSILMVLKSYGFLENNILTDSGVQISNALLVIIFTFALVDKINIIREEKSSALTQLKESENKYRMLAQNIKEVIWTLDLKTLKINFITPSIEAMTGYTPEEAKNEFTFEKMLPPDSAKKAMNAVKKGMASTPLNIDDDSELKSYRNPGDDSSTITVEVEFNTKKGTVIWTETTLTIIKDSNNKPVEMLGVTRETTERKLAEDEKQHIAEKLMNSNKMQAIGTLAGGIAHDMNNILTAIMGYVEICRSEVSSDSKIYKRLQRVINACYRARDLVSQILTFSRQDKQETIPLNINPMVKEVLKLIRASLPTTIKIHQSIPREKYVIMADPTKIHQILMNLCTNAAYAMMNDNHETTNSKNISESCKERSKTGKEQLKINQPKTGILALSTEVMELDIESAEKYLNLSPGTYIRLTVSDTGHGMDKKTMDRIFEPFFTTKPRGKGTGMGLAMVHGIVKGLKGNIYVYSEVGKGTTFHLLFPKAPDKTDIECTATSICMSKGDETILYVDDESDIVEMASEMLRSLGYNVICHTDSQQALECVMERPGKFDLMITDQTMPGMTGCELAHKIWEIRPDMPVILCTGFNELVTPESAIQMGISRYVMKPYSKQDLSVKIREVLEQSST</sequence>
<keyword evidence="11" id="KW-0472">Membrane</keyword>
<dbReference type="InterPro" id="IPR013655">
    <property type="entry name" value="PAS_fold_3"/>
</dbReference>
<evidence type="ECO:0000256" key="9">
    <source>
        <dbReference type="PROSITE-ProRule" id="PRU00169"/>
    </source>
</evidence>
<evidence type="ECO:0000256" key="7">
    <source>
        <dbReference type="ARBA" id="ARBA00022840"/>
    </source>
</evidence>
<dbReference type="GO" id="GO:0000155">
    <property type="term" value="F:phosphorelay sensor kinase activity"/>
    <property type="evidence" value="ECO:0007669"/>
    <property type="project" value="InterPro"/>
</dbReference>
<dbReference type="STRING" id="1246637.MTBBW1_440017"/>
<dbReference type="InterPro" id="IPR011622">
    <property type="entry name" value="7TMR_DISM_rcpt_extracell_dom2"/>
</dbReference>
<keyword evidence="5" id="KW-0547">Nucleotide-binding</keyword>
<keyword evidence="17" id="KW-1185">Reference proteome</keyword>
<feature type="domain" description="PAC" evidence="15">
    <location>
        <begin position="546"/>
        <end position="598"/>
    </location>
</feature>
<evidence type="ECO:0000256" key="1">
    <source>
        <dbReference type="ARBA" id="ARBA00000085"/>
    </source>
</evidence>
<evidence type="ECO:0000259" key="14">
    <source>
        <dbReference type="PROSITE" id="PS50112"/>
    </source>
</evidence>
<organism evidence="16 17">
    <name type="scientific">Desulfamplus magnetovallimortis</name>
    <dbReference type="NCBI Taxonomy" id="1246637"/>
    <lineage>
        <taxon>Bacteria</taxon>
        <taxon>Pseudomonadati</taxon>
        <taxon>Thermodesulfobacteriota</taxon>
        <taxon>Desulfobacteria</taxon>
        <taxon>Desulfobacterales</taxon>
        <taxon>Desulfobacteraceae</taxon>
        <taxon>Desulfamplus</taxon>
    </lineage>
</organism>
<dbReference type="Pfam" id="PF00512">
    <property type="entry name" value="HisKA"/>
    <property type="match status" value="1"/>
</dbReference>
<dbReference type="SUPFAM" id="SSF55874">
    <property type="entry name" value="ATPase domain of HSP90 chaperone/DNA topoisomerase II/histidine kinase"/>
    <property type="match status" value="1"/>
</dbReference>
<dbReference type="EC" id="2.7.13.3" evidence="2"/>
<evidence type="ECO:0000313" key="17">
    <source>
        <dbReference type="Proteomes" id="UP000191931"/>
    </source>
</evidence>
<feature type="transmembrane region" description="Helical" evidence="11">
    <location>
        <begin position="382"/>
        <end position="402"/>
    </location>
</feature>
<keyword evidence="4" id="KW-0808">Transferase</keyword>
<dbReference type="GO" id="GO:0005524">
    <property type="term" value="F:ATP binding"/>
    <property type="evidence" value="ECO:0007669"/>
    <property type="project" value="UniProtKB-KW"/>
</dbReference>
<evidence type="ECO:0000256" key="3">
    <source>
        <dbReference type="ARBA" id="ARBA00022553"/>
    </source>
</evidence>
<dbReference type="Gene3D" id="3.30.450.20">
    <property type="entry name" value="PAS domain"/>
    <property type="match status" value="1"/>
</dbReference>
<dbReference type="SUPFAM" id="SSF52172">
    <property type="entry name" value="CheY-like"/>
    <property type="match status" value="1"/>
</dbReference>
<comment type="catalytic activity">
    <reaction evidence="1">
        <text>ATP + protein L-histidine = ADP + protein N-phospho-L-histidine.</text>
        <dbReference type="EC" id="2.7.13.3"/>
    </reaction>
</comment>